<evidence type="ECO:0000259" key="14">
    <source>
        <dbReference type="Pfam" id="PF00370"/>
    </source>
</evidence>
<feature type="compositionally biased region" description="Polar residues" evidence="13">
    <location>
        <begin position="1343"/>
        <end position="1358"/>
    </location>
</feature>
<dbReference type="GO" id="GO:1901135">
    <property type="term" value="P:carbohydrate derivative metabolic process"/>
    <property type="evidence" value="ECO:0007669"/>
    <property type="project" value="UniProtKB-ARBA"/>
</dbReference>
<feature type="compositionally biased region" description="Polar residues" evidence="13">
    <location>
        <begin position="979"/>
        <end position="992"/>
    </location>
</feature>
<dbReference type="GO" id="GO:0006163">
    <property type="term" value="P:purine nucleotide metabolic process"/>
    <property type="evidence" value="ECO:0007669"/>
    <property type="project" value="UniProtKB-ARBA"/>
</dbReference>
<feature type="region of interest" description="Disordered" evidence="13">
    <location>
        <begin position="1323"/>
        <end position="1407"/>
    </location>
</feature>
<feature type="compositionally biased region" description="Polar residues" evidence="13">
    <location>
        <begin position="722"/>
        <end position="741"/>
    </location>
</feature>
<keyword evidence="6" id="KW-0418">Kinase</keyword>
<evidence type="ECO:0000256" key="7">
    <source>
        <dbReference type="ARBA" id="ARBA00022840"/>
    </source>
</evidence>
<dbReference type="GO" id="GO:0005524">
    <property type="term" value="F:ATP binding"/>
    <property type="evidence" value="ECO:0007669"/>
    <property type="project" value="UniProtKB-KW"/>
</dbReference>
<protein>
    <recommendedName>
        <fullName evidence="11">Sedoheptulokinase</fullName>
        <ecNumber evidence="10">2.7.1.14</ecNumber>
    </recommendedName>
    <alternativeName>
        <fullName evidence="12">Carbohydrate kinase-like protein</fullName>
    </alternativeName>
</protein>
<keyword evidence="3" id="KW-0963">Cytoplasm</keyword>
<evidence type="ECO:0000313" key="16">
    <source>
        <dbReference type="Proteomes" id="UP001153636"/>
    </source>
</evidence>
<organism evidence="15 16">
    <name type="scientific">Psylliodes chrysocephalus</name>
    <dbReference type="NCBI Taxonomy" id="3402493"/>
    <lineage>
        <taxon>Eukaryota</taxon>
        <taxon>Metazoa</taxon>
        <taxon>Ecdysozoa</taxon>
        <taxon>Arthropoda</taxon>
        <taxon>Hexapoda</taxon>
        <taxon>Insecta</taxon>
        <taxon>Pterygota</taxon>
        <taxon>Neoptera</taxon>
        <taxon>Endopterygota</taxon>
        <taxon>Coleoptera</taxon>
        <taxon>Polyphaga</taxon>
        <taxon>Cucujiformia</taxon>
        <taxon>Chrysomeloidea</taxon>
        <taxon>Chrysomelidae</taxon>
        <taxon>Galerucinae</taxon>
        <taxon>Alticini</taxon>
        <taxon>Psylliodes</taxon>
    </lineage>
</organism>
<feature type="compositionally biased region" description="Polar residues" evidence="13">
    <location>
        <begin position="1295"/>
        <end position="1309"/>
    </location>
</feature>
<dbReference type="Gene3D" id="3.30.420.40">
    <property type="match status" value="2"/>
</dbReference>
<dbReference type="EMBL" id="OV651830">
    <property type="protein sequence ID" value="CAH1105025.1"/>
    <property type="molecule type" value="Genomic_DNA"/>
</dbReference>
<dbReference type="GO" id="GO:0006071">
    <property type="term" value="P:glycerol metabolic process"/>
    <property type="evidence" value="ECO:0007669"/>
    <property type="project" value="TreeGrafter"/>
</dbReference>
<dbReference type="PANTHER" id="PTHR10196:SF67">
    <property type="entry name" value="SEDOHEPTULOKINASE"/>
    <property type="match status" value="1"/>
</dbReference>
<accession>A0A9P0CSF9</accession>
<evidence type="ECO:0000256" key="1">
    <source>
        <dbReference type="ARBA" id="ARBA00004496"/>
    </source>
</evidence>
<feature type="compositionally biased region" description="Polar residues" evidence="13">
    <location>
        <begin position="1110"/>
        <end position="1121"/>
    </location>
</feature>
<evidence type="ECO:0000256" key="3">
    <source>
        <dbReference type="ARBA" id="ARBA00022490"/>
    </source>
</evidence>
<evidence type="ECO:0000256" key="13">
    <source>
        <dbReference type="SAM" id="MobiDB-lite"/>
    </source>
</evidence>
<evidence type="ECO:0000256" key="2">
    <source>
        <dbReference type="ARBA" id="ARBA00009156"/>
    </source>
</evidence>
<dbReference type="InterPro" id="IPR018484">
    <property type="entry name" value="FGGY_N"/>
</dbReference>
<dbReference type="FunFam" id="3.30.420.40:FF:000111">
    <property type="entry name" value="Sedoheptulokinase"/>
    <property type="match status" value="1"/>
</dbReference>
<feature type="compositionally biased region" description="Polar residues" evidence="13">
    <location>
        <begin position="1689"/>
        <end position="1711"/>
    </location>
</feature>
<name>A0A9P0CSF9_9CUCU</name>
<evidence type="ECO:0000256" key="6">
    <source>
        <dbReference type="ARBA" id="ARBA00022777"/>
    </source>
</evidence>
<feature type="region of interest" description="Disordered" evidence="13">
    <location>
        <begin position="979"/>
        <end position="1054"/>
    </location>
</feature>
<keyword evidence="5" id="KW-0547">Nucleotide-binding</keyword>
<feature type="compositionally biased region" description="Low complexity" evidence="13">
    <location>
        <begin position="1131"/>
        <end position="1141"/>
    </location>
</feature>
<evidence type="ECO:0000313" key="15">
    <source>
        <dbReference type="EMBL" id="CAH1105025.1"/>
    </source>
</evidence>
<dbReference type="OrthoDB" id="10264182at2759"/>
<keyword evidence="16" id="KW-1185">Reference proteome</keyword>
<dbReference type="GO" id="GO:0005829">
    <property type="term" value="C:cytosol"/>
    <property type="evidence" value="ECO:0007669"/>
    <property type="project" value="TreeGrafter"/>
</dbReference>
<comment type="similarity">
    <text evidence="2">Belongs to the FGGY kinase family.</text>
</comment>
<evidence type="ECO:0000256" key="8">
    <source>
        <dbReference type="ARBA" id="ARBA00052736"/>
    </source>
</evidence>
<feature type="domain" description="Carbohydrate kinase FGGY N-terminal" evidence="14">
    <location>
        <begin position="4"/>
        <end position="255"/>
    </location>
</feature>
<feature type="compositionally biased region" description="Low complexity" evidence="13">
    <location>
        <begin position="761"/>
        <end position="773"/>
    </location>
</feature>
<evidence type="ECO:0000256" key="5">
    <source>
        <dbReference type="ARBA" id="ARBA00022741"/>
    </source>
</evidence>
<evidence type="ECO:0000256" key="12">
    <source>
        <dbReference type="ARBA" id="ARBA00076706"/>
    </source>
</evidence>
<proteinExistence type="inferred from homology"/>
<evidence type="ECO:0000256" key="9">
    <source>
        <dbReference type="ARBA" id="ARBA00057196"/>
    </source>
</evidence>
<dbReference type="GO" id="GO:0006091">
    <property type="term" value="P:generation of precursor metabolites and energy"/>
    <property type="evidence" value="ECO:0007669"/>
    <property type="project" value="UniProtKB-ARBA"/>
</dbReference>
<feature type="region of interest" description="Disordered" evidence="13">
    <location>
        <begin position="722"/>
        <end position="832"/>
    </location>
</feature>
<dbReference type="Pfam" id="PF00370">
    <property type="entry name" value="FGGY_N"/>
    <property type="match status" value="1"/>
</dbReference>
<gene>
    <name evidence="15" type="ORF">PSYICH_LOCUS6051</name>
</gene>
<evidence type="ECO:0000256" key="4">
    <source>
        <dbReference type="ARBA" id="ARBA00022679"/>
    </source>
</evidence>
<dbReference type="GO" id="GO:1901701">
    <property type="term" value="P:cellular response to oxygen-containing compound"/>
    <property type="evidence" value="ECO:0007669"/>
    <property type="project" value="UniProtKB-ARBA"/>
</dbReference>
<feature type="region of interest" description="Disordered" evidence="13">
    <location>
        <begin position="909"/>
        <end position="936"/>
    </location>
</feature>
<feature type="compositionally biased region" description="Polar residues" evidence="13">
    <location>
        <begin position="789"/>
        <end position="817"/>
    </location>
</feature>
<comment type="function">
    <text evidence="9">Acts as a modulator of macrophage activation through control of glucose metabolism.</text>
</comment>
<dbReference type="InterPro" id="IPR043129">
    <property type="entry name" value="ATPase_NBD"/>
</dbReference>
<dbReference type="PANTHER" id="PTHR10196">
    <property type="entry name" value="SUGAR KINASE"/>
    <property type="match status" value="1"/>
</dbReference>
<feature type="region of interest" description="Disordered" evidence="13">
    <location>
        <begin position="1110"/>
        <end position="1144"/>
    </location>
</feature>
<feature type="region of interest" description="Disordered" evidence="13">
    <location>
        <begin position="1276"/>
        <end position="1309"/>
    </location>
</feature>
<dbReference type="GO" id="GO:0046496">
    <property type="term" value="P:nicotinamide nucleotide metabolic process"/>
    <property type="evidence" value="ECO:0007669"/>
    <property type="project" value="UniProtKB-ARBA"/>
</dbReference>
<reference evidence="15" key="1">
    <citation type="submission" date="2022-01" db="EMBL/GenBank/DDBJ databases">
        <authorList>
            <person name="King R."/>
        </authorList>
    </citation>
    <scope>NUCLEOTIDE SEQUENCE</scope>
</reference>
<feature type="region of interest" description="Disordered" evidence="13">
    <location>
        <begin position="1513"/>
        <end position="1541"/>
    </location>
</feature>
<feature type="compositionally biased region" description="Basic and acidic residues" evidence="13">
    <location>
        <begin position="1380"/>
        <end position="1395"/>
    </location>
</feature>
<dbReference type="Proteomes" id="UP001153636">
    <property type="component" value="Chromosome 18"/>
</dbReference>
<keyword evidence="4" id="KW-0808">Transferase</keyword>
<feature type="compositionally biased region" description="Low complexity" evidence="13">
    <location>
        <begin position="1359"/>
        <end position="1376"/>
    </location>
</feature>
<dbReference type="CDD" id="cd07777">
    <property type="entry name" value="ASKHA_NBD_FGGY_SHK"/>
    <property type="match status" value="1"/>
</dbReference>
<comment type="catalytic activity">
    <reaction evidence="8">
        <text>sedoheptulose + ATP = D-sedoheptulose 7-phosphate + ADP + H(+)</text>
        <dbReference type="Rhea" id="RHEA:23844"/>
        <dbReference type="ChEBI" id="CHEBI:15378"/>
        <dbReference type="ChEBI" id="CHEBI:16802"/>
        <dbReference type="ChEBI" id="CHEBI:30616"/>
        <dbReference type="ChEBI" id="CHEBI:57483"/>
        <dbReference type="ChEBI" id="CHEBI:456216"/>
        <dbReference type="EC" id="2.7.1.14"/>
    </reaction>
</comment>
<dbReference type="EC" id="2.7.1.14" evidence="10"/>
<feature type="compositionally biased region" description="Polar residues" evidence="13">
    <location>
        <begin position="1396"/>
        <end position="1405"/>
    </location>
</feature>
<sequence length="1763" mass="195148">MTRYVLGIDLGTTSIKVSIFNVDTKEVVDQCTQVTNSDVAVEIEGAHEQSVPKIIDVLNSCLEKIKPNFRRIISKIGVCGQMHGVVLWKTENGDKPWKFINNGYQIDEQKVSNLYTWQDGRCNPKFLQSLPEPESHLGISTGFGIPTIFWLKKNTPKQLKKYNRSGLISSFVVAMLCDQDQVYTSYQNAASWGYFTCKDLQWNLRILEKANFPVELLPEVKSSGVFVGTLSQSWYGIPAGIPIGVDLGDLQCSVISTIETLEDAVINVSTSAQVAFVTNNYTPTNGPPTIEPLSFWPYFNNMYVGVAASLNGGNALVFFVDMLEAWFSDLGVNLNKNTLWDTLIRVGINNISDPTLDIKPTCLGERFDPNLTASVTNITGLNLSLGEVFKALCRGLVDNLHSQLSSTTLKKSKCNRLVGTGLALDQNMLLRNEVERVYQLPLVCKRVGDASKGAALALYIYGEPETLKSPKRKISLTNSMNNDLNEVAMTSIANDTTYYSMDGTTYYSMDGTAQFSKPFSEDNDVVITSTPRHSDSARTELPSFSPIARRRTEKLDPDSCSIGTGSLKCDITKPCQCPATCKCNSKNTKNYLIILLSDPDTDISTNNAKYPVDHFSEVSGTLPAHSKDLQIRFSKNKTDGNSQFSSKPNGLTIDSDYYNYYHNSIDDASQFSQSSPPTTNELPILSAKNKTNRYTVESPSFRRHNDLPIELQTFSMDGASQFSRSYSPITSDSPTSRTRSVPFQKEDKLKNVNTQKSKPRSGISSGLSPLPSSAPMKTSPDYKDFGKPHTTSPNPDPASTSTPRRSFGQSSDSVSRPSTLKKNNTNSNSDEDYTKFLLLQKSPRNSELQTESKKYNTFSIDGNSQFSHISTQTTGEFTTTITTPFHFHENKNIRNGKIQEGIVRRSNFPSESAAVKTNDLSSRHTRNLPKTSDVSQGYKKYKYYNSQYQQTTDSQKYSELPNEPKKYKTFSMDDASNFSHISTQTTSDSVTSKMKPFQLSEEDQRDEIQKHKPTSDLSSGISPHSTSAPMKTSDLPRTQTNNIPKSFTKNKTNNLSVDSGKYKYFKNSFDSDYEYSESSPPQKTNDLPTTSKLKTSDKIEYLWTPRQQSAKTVTRSVQISPQDLKRSGARSFPISSSQSTSPEYNNLRQLDKNLFNDNKAPTTDVSSRYYSDSESVTTSTHLKDIYLPSASTKNNTNYHIEEEDSLFISTRSPPTGGEFETNISNRDLDDDYSKFLLLQKSTSPEDSDLSIEPRKYKTFSIDDSSEFSHVSTQTTSNLADSIAPPTHFQEDKLKSSYTKNTTLPKSTQTTKLASGITSYQIPRSRDLPITTNNNGKYTEEGSSKITETENSSTKYKNFSQISLTSSSSQNSDLQISKTIPKKDKTRNDDILEYKETSSPTSNDIPLNSEKYKAYNETAEISIESSNIHEYLPTPTVEPPSVERSAAIKYNLPATNDEISYLPLPPTSASPEKSVPIKQSDSDGKFKSFVNTKPKYLSTATSISDLVPNTPSNLRLATIKNGKPKDSEGSRKTNNLDVSPYQSSAFPLTSKDSDVKGPPTPIMSGILVDTIPTHLIESTLISDLTAINRATSDLSLDDFWESPPTPIMSNILIPTIPNYLSSNAITENKISTFSTIIRPISTLFSTLTSPPTPTEEHDTEKFSTPEILVTPSISENLSATVSGSALGKKSVQTGKTVSTSTLEPTLRTLSRSVSEESVPEQPGTPVISNILVPNIPRYFQSTISVSSSKSARRSAASLPKSDQK</sequence>
<feature type="compositionally biased region" description="Polar residues" evidence="13">
    <location>
        <begin position="1015"/>
        <end position="1054"/>
    </location>
</feature>
<keyword evidence="7" id="KW-0067">ATP-binding</keyword>
<evidence type="ECO:0000256" key="11">
    <source>
        <dbReference type="ARBA" id="ARBA00069425"/>
    </source>
</evidence>
<feature type="region of interest" description="Disordered" evidence="13">
    <location>
        <begin position="1687"/>
        <end position="1724"/>
    </location>
</feature>
<dbReference type="GO" id="GO:0071396">
    <property type="term" value="P:cellular response to lipid"/>
    <property type="evidence" value="ECO:0007669"/>
    <property type="project" value="UniProtKB-ARBA"/>
</dbReference>
<comment type="subcellular location">
    <subcellularLocation>
        <location evidence="1">Cytoplasm</location>
    </subcellularLocation>
</comment>
<feature type="compositionally biased region" description="Low complexity" evidence="13">
    <location>
        <begin position="818"/>
        <end position="828"/>
    </location>
</feature>
<dbReference type="GO" id="GO:0050277">
    <property type="term" value="F:sedoheptulokinase activity"/>
    <property type="evidence" value="ECO:0007669"/>
    <property type="project" value="UniProtKB-EC"/>
</dbReference>
<dbReference type="GO" id="GO:0009617">
    <property type="term" value="P:response to bacterium"/>
    <property type="evidence" value="ECO:0007669"/>
    <property type="project" value="UniProtKB-ARBA"/>
</dbReference>
<evidence type="ECO:0000256" key="10">
    <source>
        <dbReference type="ARBA" id="ARBA00066341"/>
    </source>
</evidence>
<dbReference type="FunFam" id="3.30.420.40:FF:000132">
    <property type="entry name" value="Sedoheptulokinase"/>
    <property type="match status" value="1"/>
</dbReference>
<dbReference type="SUPFAM" id="SSF53067">
    <property type="entry name" value="Actin-like ATPase domain"/>
    <property type="match status" value="1"/>
</dbReference>
<feature type="compositionally biased region" description="Polar residues" evidence="13">
    <location>
        <begin position="1531"/>
        <end position="1541"/>
    </location>
</feature>